<dbReference type="InterPro" id="IPR015927">
    <property type="entry name" value="Peptidase_S24_S26A/B/C"/>
</dbReference>
<keyword evidence="4" id="KW-1185">Reference proteome</keyword>
<dbReference type="Pfam" id="PF00717">
    <property type="entry name" value="Peptidase_S24"/>
    <property type="match status" value="1"/>
</dbReference>
<name>A0ABU9AV63_9BACT</name>
<evidence type="ECO:0000313" key="3">
    <source>
        <dbReference type="EMBL" id="MEK7951644.1"/>
    </source>
</evidence>
<dbReference type="SUPFAM" id="SSF51306">
    <property type="entry name" value="LexA/Signal peptidase"/>
    <property type="match status" value="1"/>
</dbReference>
<protein>
    <submittedName>
        <fullName evidence="3">S24 family peptidase</fullName>
    </submittedName>
</protein>
<feature type="compositionally biased region" description="Low complexity" evidence="1">
    <location>
        <begin position="192"/>
        <end position="204"/>
    </location>
</feature>
<dbReference type="Gene3D" id="2.10.109.10">
    <property type="entry name" value="Umud Fragment, subunit A"/>
    <property type="match status" value="1"/>
</dbReference>
<feature type="region of interest" description="Disordered" evidence="1">
    <location>
        <begin position="167"/>
        <end position="212"/>
    </location>
</feature>
<feature type="compositionally biased region" description="Basic and acidic residues" evidence="1">
    <location>
        <begin position="68"/>
        <end position="85"/>
    </location>
</feature>
<evidence type="ECO:0000313" key="4">
    <source>
        <dbReference type="Proteomes" id="UP001371305"/>
    </source>
</evidence>
<comment type="caution">
    <text evidence="3">The sequence shown here is derived from an EMBL/GenBank/DDBJ whole genome shotgun (WGS) entry which is preliminary data.</text>
</comment>
<evidence type="ECO:0000259" key="2">
    <source>
        <dbReference type="Pfam" id="PF00717"/>
    </source>
</evidence>
<dbReference type="EMBL" id="JBBUKT010000005">
    <property type="protein sequence ID" value="MEK7951644.1"/>
    <property type="molecule type" value="Genomic_DNA"/>
</dbReference>
<dbReference type="Proteomes" id="UP001371305">
    <property type="component" value="Unassembled WGS sequence"/>
</dbReference>
<dbReference type="InterPro" id="IPR039418">
    <property type="entry name" value="LexA-like"/>
</dbReference>
<dbReference type="CDD" id="cd06529">
    <property type="entry name" value="S24_LexA-like"/>
    <property type="match status" value="1"/>
</dbReference>
<dbReference type="RefSeq" id="WP_341405294.1">
    <property type="nucleotide sequence ID" value="NZ_JBBUKT010000005.1"/>
</dbReference>
<accession>A0ABU9AV63</accession>
<feature type="region of interest" description="Disordered" evidence="1">
    <location>
        <begin position="67"/>
        <end position="90"/>
    </location>
</feature>
<evidence type="ECO:0000256" key="1">
    <source>
        <dbReference type="SAM" id="MobiDB-lite"/>
    </source>
</evidence>
<gene>
    <name evidence="3" type="ORF">WKV53_14095</name>
</gene>
<dbReference type="InterPro" id="IPR036286">
    <property type="entry name" value="LexA/Signal_pep-like_sf"/>
</dbReference>
<reference evidence="3 4" key="1">
    <citation type="submission" date="2024-04" db="EMBL/GenBank/DDBJ databases">
        <title>Luteolibacter sp. isolated from soil.</title>
        <authorList>
            <person name="An J."/>
        </authorList>
    </citation>
    <scope>NUCLEOTIDE SEQUENCE [LARGE SCALE GENOMIC DNA]</scope>
    <source>
        <strain evidence="3 4">Y139</strain>
    </source>
</reference>
<feature type="domain" description="Peptidase S24/S26A/S26B/S26C" evidence="2">
    <location>
        <begin position="218"/>
        <end position="297"/>
    </location>
</feature>
<sequence>MRDNDEPQGPPPADHHSFREWMDQNRLRAEDVAGPLQVSEQTIHNWRSSGIPARRLPHVQAFMTAWIDPRDRETDREPGRDRDATTGHFHTPTQVPAELRIDAFIMRPAEDEFDDWNRAANASGLTVREWITDTLDRAAREFKRTGRLPGEQPQLPHHDLTADNDLVAFPQPHKHPRSNKRTAATSSIAEESPTLPSTTRSRSSSNKHTGHWIDLHGGVAAGAPITSHIVQEPVATRKSWPDDHYALRVFGQSMEPRIPDGSLIIVKHWPTAKGTPKKGTIVVYSDGTGSTLKEFGYRKAKPTELTEADAMGNIPVLRSLNKSYPEVQTLEDGKIHAILVEVG</sequence>
<proteinExistence type="predicted"/>
<organism evidence="3 4">
    <name type="scientific">Luteolibacter soli</name>
    <dbReference type="NCBI Taxonomy" id="3135280"/>
    <lineage>
        <taxon>Bacteria</taxon>
        <taxon>Pseudomonadati</taxon>
        <taxon>Verrucomicrobiota</taxon>
        <taxon>Verrucomicrobiia</taxon>
        <taxon>Verrucomicrobiales</taxon>
        <taxon>Verrucomicrobiaceae</taxon>
        <taxon>Luteolibacter</taxon>
    </lineage>
</organism>